<protein>
    <submittedName>
        <fullName evidence="2">Plasmid stabilization protein</fullName>
    </submittedName>
</protein>
<dbReference type="InterPro" id="IPR013321">
    <property type="entry name" value="Arc_rbn_hlx_hlx"/>
</dbReference>
<dbReference type="InterPro" id="IPR053853">
    <property type="entry name" value="FitA-like_RHH"/>
</dbReference>
<dbReference type="Gene3D" id="1.10.1220.10">
    <property type="entry name" value="Met repressor-like"/>
    <property type="match status" value="1"/>
</dbReference>
<dbReference type="STRING" id="46914.JP75_10545"/>
<dbReference type="InterPro" id="IPR010985">
    <property type="entry name" value="Ribbon_hlx_hlx"/>
</dbReference>
<sequence length="84" mass="9023">MPAVTIRNLSEEAHRALKARAAGHGRSAEAEMRNILEAAVRPADRVRIGSALSALSQNAGLTNADFEAVELNRDKMPALPLSFE</sequence>
<name>A0A087M361_9HYPH</name>
<keyword evidence="3" id="KW-1185">Reference proteome</keyword>
<proteinExistence type="predicted"/>
<evidence type="ECO:0000313" key="3">
    <source>
        <dbReference type="Proteomes" id="UP000028981"/>
    </source>
</evidence>
<evidence type="ECO:0000313" key="2">
    <source>
        <dbReference type="EMBL" id="KFL31314.1"/>
    </source>
</evidence>
<gene>
    <name evidence="2" type="ORF">JP75_10545</name>
</gene>
<dbReference type="EMBL" id="JQGC01000007">
    <property type="protein sequence ID" value="KFL31314.1"/>
    <property type="molecule type" value="Genomic_DNA"/>
</dbReference>
<dbReference type="OrthoDB" id="2389872at2"/>
<dbReference type="SUPFAM" id="SSF47598">
    <property type="entry name" value="Ribbon-helix-helix"/>
    <property type="match status" value="1"/>
</dbReference>
<dbReference type="AlphaFoldDB" id="A0A087M361"/>
<dbReference type="Pfam" id="PF22513">
    <property type="entry name" value="FitA-like_RHH"/>
    <property type="match status" value="1"/>
</dbReference>
<dbReference type="RefSeq" id="WP_035082398.1">
    <property type="nucleotide sequence ID" value="NZ_JQGC01000007.1"/>
</dbReference>
<comment type="caution">
    <text evidence="2">The sequence shown here is derived from an EMBL/GenBank/DDBJ whole genome shotgun (WGS) entry which is preliminary data.</text>
</comment>
<organism evidence="2 3">
    <name type="scientific">Devosia riboflavina</name>
    <dbReference type="NCBI Taxonomy" id="46914"/>
    <lineage>
        <taxon>Bacteria</taxon>
        <taxon>Pseudomonadati</taxon>
        <taxon>Pseudomonadota</taxon>
        <taxon>Alphaproteobacteria</taxon>
        <taxon>Hyphomicrobiales</taxon>
        <taxon>Devosiaceae</taxon>
        <taxon>Devosia</taxon>
    </lineage>
</organism>
<dbReference type="Proteomes" id="UP000028981">
    <property type="component" value="Unassembled WGS sequence"/>
</dbReference>
<dbReference type="GO" id="GO:0006355">
    <property type="term" value="P:regulation of DNA-templated transcription"/>
    <property type="evidence" value="ECO:0007669"/>
    <property type="project" value="InterPro"/>
</dbReference>
<feature type="domain" description="Antitoxin FitA-like ribbon-helix-helix" evidence="1">
    <location>
        <begin position="2"/>
        <end position="40"/>
    </location>
</feature>
<accession>A0A087M361</accession>
<reference evidence="2 3" key="1">
    <citation type="submission" date="2014-08" db="EMBL/GenBank/DDBJ databases">
        <authorList>
            <person name="Hassan Y.I."/>
            <person name="Lepp D."/>
            <person name="Zhou T."/>
        </authorList>
    </citation>
    <scope>NUCLEOTIDE SEQUENCE [LARGE SCALE GENOMIC DNA]</scope>
    <source>
        <strain evidence="2 3">IFO13584</strain>
    </source>
</reference>
<evidence type="ECO:0000259" key="1">
    <source>
        <dbReference type="Pfam" id="PF22513"/>
    </source>
</evidence>